<evidence type="ECO:0000313" key="1">
    <source>
        <dbReference type="EMBL" id="KFC78944.1"/>
    </source>
</evidence>
<dbReference type="Proteomes" id="UP000028640">
    <property type="component" value="Unassembled WGS sequence"/>
</dbReference>
<proteinExistence type="predicted"/>
<gene>
    <name evidence="1" type="ORF">GEAM_3507</name>
</gene>
<dbReference type="EC" id="3.1.-.-" evidence="1"/>
<dbReference type="GO" id="GO:0110001">
    <property type="term" value="C:toxin-antitoxin complex"/>
    <property type="evidence" value="ECO:0007669"/>
    <property type="project" value="InterPro"/>
</dbReference>
<dbReference type="InterPro" id="IPR018669">
    <property type="entry name" value="Toxin_HigB"/>
</dbReference>
<dbReference type="RefSeq" id="WP_034793981.1">
    <property type="nucleotide sequence ID" value="NZ_JMPJ01000066.1"/>
</dbReference>
<reference evidence="1 2" key="1">
    <citation type="submission" date="2014-05" db="EMBL/GenBank/DDBJ databases">
        <title>ATOL: Assembling a taxonomically balanced genome-scale reconstruction of the evolutionary history of the Enterobacteriaceae.</title>
        <authorList>
            <person name="Plunkett G.III."/>
            <person name="Neeno-Eckwall E.C."/>
            <person name="Glasner J.D."/>
            <person name="Perna N.T."/>
        </authorList>
    </citation>
    <scope>NUCLEOTIDE SEQUENCE [LARGE SCALE GENOMIC DNA]</scope>
    <source>
        <strain evidence="1 2">ATCC 33852</strain>
    </source>
</reference>
<keyword evidence="2" id="KW-1185">Reference proteome</keyword>
<dbReference type="GeneID" id="78381959"/>
<dbReference type="Pfam" id="PF09907">
    <property type="entry name" value="HigB_toxin"/>
    <property type="match status" value="1"/>
</dbReference>
<evidence type="ECO:0000313" key="2">
    <source>
        <dbReference type="Proteomes" id="UP000028640"/>
    </source>
</evidence>
<dbReference type="EMBL" id="JMPJ01000066">
    <property type="protein sequence ID" value="KFC78944.1"/>
    <property type="molecule type" value="Genomic_DNA"/>
</dbReference>
<keyword evidence="1" id="KW-0378">Hydrolase</keyword>
<dbReference type="GO" id="GO:0003723">
    <property type="term" value="F:RNA binding"/>
    <property type="evidence" value="ECO:0007669"/>
    <property type="project" value="InterPro"/>
</dbReference>
<dbReference type="GO" id="GO:0004519">
    <property type="term" value="F:endonuclease activity"/>
    <property type="evidence" value="ECO:0007669"/>
    <property type="project" value="InterPro"/>
</dbReference>
<dbReference type="AlphaFoldDB" id="A0A085G5E9"/>
<name>A0A085G5E9_EWIA3</name>
<dbReference type="GO" id="GO:0016787">
    <property type="term" value="F:hydrolase activity"/>
    <property type="evidence" value="ECO:0007669"/>
    <property type="project" value="UniProtKB-KW"/>
</dbReference>
<dbReference type="STRING" id="910964.GEAM_3507"/>
<comment type="caution">
    <text evidence="1">The sequence shown here is derived from an EMBL/GenBank/DDBJ whole genome shotgun (WGS) entry which is preliminary data.</text>
</comment>
<protein>
    <submittedName>
        <fullName evidence="1">HigB family toxin</fullName>
        <ecNumber evidence="1">3.1.-.-</ecNumber>
    </submittedName>
</protein>
<dbReference type="eggNOG" id="COG4680">
    <property type="taxonomic scope" value="Bacteria"/>
</dbReference>
<organism evidence="1 2">
    <name type="scientific">Ewingella americana (strain ATCC 33852 / DSM 4580 / CCUG 14506 / JCM 5911 / LMG 7869 / NCTC 12157 / CDC 1468-78)</name>
    <dbReference type="NCBI Taxonomy" id="910964"/>
    <lineage>
        <taxon>Bacteria</taxon>
        <taxon>Pseudomonadati</taxon>
        <taxon>Pseudomonadota</taxon>
        <taxon>Gammaproteobacteria</taxon>
        <taxon>Enterobacterales</taxon>
        <taxon>Yersiniaceae</taxon>
        <taxon>Ewingella</taxon>
    </lineage>
</organism>
<sequence>MHVVSKGPFDEAAQKFPNDAKALNDVYRAFKRGNFSDPDEMREVFPSLDRMKYRDKWWVVDVGGNNLRLMFFADFEYGRLFIKSISTHAEYDKLVKKYRENPA</sequence>
<accession>A0A085G5E9</accession>
<dbReference type="OrthoDB" id="9799912at2"/>